<keyword evidence="3" id="KW-1185">Reference proteome</keyword>
<gene>
    <name evidence="2" type="primary">C1orf53</name>
</gene>
<evidence type="ECO:0000313" key="2">
    <source>
        <dbReference type="Ensembl" id="ENSSTOP00000030189.1"/>
    </source>
</evidence>
<dbReference type="Pfam" id="PF17653">
    <property type="entry name" value="DUF5522"/>
    <property type="match status" value="1"/>
</dbReference>
<protein>
    <submittedName>
        <fullName evidence="2">Chromosome 1 open reading frame 53</fullName>
    </submittedName>
</protein>
<feature type="region of interest" description="Disordered" evidence="1">
    <location>
        <begin position="46"/>
        <end position="70"/>
    </location>
</feature>
<dbReference type="EMBL" id="AGTP01062450">
    <property type="status" value="NOT_ANNOTATED_CDS"/>
    <property type="molecule type" value="Genomic_DNA"/>
</dbReference>
<evidence type="ECO:0000256" key="1">
    <source>
        <dbReference type="SAM" id="MobiDB-lite"/>
    </source>
</evidence>
<reference evidence="2" key="2">
    <citation type="submission" date="2025-08" db="UniProtKB">
        <authorList>
            <consortium name="Ensembl"/>
        </authorList>
    </citation>
    <scope>IDENTIFICATION</scope>
</reference>
<dbReference type="Ensembl" id="ENSSTOT00000033581.1">
    <property type="protein sequence ID" value="ENSSTOP00000030189.1"/>
    <property type="gene ID" value="ENSSTOG00000033649.1"/>
</dbReference>
<sequence>MAAKAASQVRAWAGAALRRPAHTARPPVPLWVGTGFRQRLGLTLASAEGDHGGSTPGSQGGPDGAAKLSASEELTAAEQQIAELHAAACATGQLNYVDPATGYMVLTRIAHLQRGSCCGSACRHCPYGQVNVKDPSKKKKFNSYFYV</sequence>
<dbReference type="InParanoid" id="A0A287D9H8"/>
<dbReference type="KEGG" id="iti:101964577"/>
<evidence type="ECO:0000313" key="3">
    <source>
        <dbReference type="Proteomes" id="UP000005215"/>
    </source>
</evidence>
<dbReference type="PANTHER" id="PTHR21037">
    <property type="entry name" value="39S RIBOSOMAL PROTEIN L14, MITOCHONDRIAL"/>
    <property type="match status" value="1"/>
</dbReference>
<dbReference type="PANTHER" id="PTHR21037:SF2">
    <property type="entry name" value="SIMILAR TO NOVEL PROTEIN"/>
    <property type="match status" value="1"/>
</dbReference>
<organism evidence="2 3">
    <name type="scientific">Ictidomys tridecemlineatus</name>
    <name type="common">Thirteen-lined ground squirrel</name>
    <name type="synonym">Spermophilus tridecemlineatus</name>
    <dbReference type="NCBI Taxonomy" id="43179"/>
    <lineage>
        <taxon>Eukaryota</taxon>
        <taxon>Metazoa</taxon>
        <taxon>Chordata</taxon>
        <taxon>Craniata</taxon>
        <taxon>Vertebrata</taxon>
        <taxon>Euteleostomi</taxon>
        <taxon>Mammalia</taxon>
        <taxon>Eutheria</taxon>
        <taxon>Euarchontoglires</taxon>
        <taxon>Glires</taxon>
        <taxon>Rodentia</taxon>
        <taxon>Sciuromorpha</taxon>
        <taxon>Sciuridae</taxon>
        <taxon>Xerinae</taxon>
        <taxon>Marmotini</taxon>
        <taxon>Ictidomys</taxon>
    </lineage>
</organism>
<dbReference type="GeneTree" id="ENSGT00390000016548"/>
<name>A0A287D9H8_ICTTR</name>
<accession>A0A287D9H8</accession>
<reference evidence="2" key="3">
    <citation type="submission" date="2025-09" db="UniProtKB">
        <authorList>
            <consortium name="Ensembl"/>
        </authorList>
    </citation>
    <scope>IDENTIFICATION</scope>
</reference>
<feature type="compositionally biased region" description="Gly residues" evidence="1">
    <location>
        <begin position="52"/>
        <end position="63"/>
    </location>
</feature>
<dbReference type="AlphaFoldDB" id="A0A287D9H8"/>
<dbReference type="InterPro" id="IPR040807">
    <property type="entry name" value="DUF5522"/>
</dbReference>
<proteinExistence type="predicted"/>
<dbReference type="Proteomes" id="UP000005215">
    <property type="component" value="Unassembled WGS sequence"/>
</dbReference>
<reference evidence="3" key="1">
    <citation type="submission" date="2011-11" db="EMBL/GenBank/DDBJ databases">
        <title>The Draft Genome of Spermophilus tridecemlineatus.</title>
        <authorList>
            <consortium name="The Broad Institute Genome Assembly &amp; Analysis Group"/>
            <consortium name="Computational R&amp;D Group"/>
            <consortium name="and Sequencing Platform"/>
            <person name="Di Palma F."/>
            <person name="Alfoldi J."/>
            <person name="Johnson J."/>
            <person name="Berlin A."/>
            <person name="Gnerre S."/>
            <person name="Jaffe D."/>
            <person name="MacCallum I."/>
            <person name="Young S."/>
            <person name="Walker B.J."/>
            <person name="Lindblad-Toh K."/>
        </authorList>
    </citation>
    <scope>NUCLEOTIDE SEQUENCE [LARGE SCALE GENOMIC DNA]</scope>
</reference>
<dbReference type="OrthoDB" id="274765at2759"/>